<name>A0A0C3GL52_PILCF</name>
<evidence type="ECO:0000313" key="2">
    <source>
        <dbReference type="Proteomes" id="UP000054166"/>
    </source>
</evidence>
<reference evidence="1 2" key="1">
    <citation type="submission" date="2014-04" db="EMBL/GenBank/DDBJ databases">
        <authorList>
            <consortium name="DOE Joint Genome Institute"/>
            <person name="Kuo A."/>
            <person name="Tarkka M."/>
            <person name="Buscot F."/>
            <person name="Kohler A."/>
            <person name="Nagy L.G."/>
            <person name="Floudas D."/>
            <person name="Copeland A."/>
            <person name="Barry K.W."/>
            <person name="Cichocki N."/>
            <person name="Veneault-Fourrey C."/>
            <person name="LaButti K."/>
            <person name="Lindquist E.A."/>
            <person name="Lipzen A."/>
            <person name="Lundell T."/>
            <person name="Morin E."/>
            <person name="Murat C."/>
            <person name="Sun H."/>
            <person name="Tunlid A."/>
            <person name="Henrissat B."/>
            <person name="Grigoriev I.V."/>
            <person name="Hibbett D.S."/>
            <person name="Martin F."/>
            <person name="Nordberg H.P."/>
            <person name="Cantor M.N."/>
            <person name="Hua S.X."/>
        </authorList>
    </citation>
    <scope>NUCLEOTIDE SEQUENCE [LARGE SCALE GENOMIC DNA]</scope>
    <source>
        <strain evidence="1 2">F 1598</strain>
    </source>
</reference>
<dbReference type="Proteomes" id="UP000054166">
    <property type="component" value="Unassembled WGS sequence"/>
</dbReference>
<accession>A0A0C3GL52</accession>
<sequence>MFAVALENHDLLKSMRPEVSWVVPDALADNLRTYAIAFLLSPALASYCGKVANKLLDALRELNVAQLPPVKESAQVKQVLSYLSKYLTAARNFIKTQLKQSADDASDKGNIAVLANTVIGKSGVKPTVHLYMCLAFLRWHILNYANLDGDKWWLKVDDNLVTWRSQFKTEVALSAAFSSTYNEDKEKFGDPASSGIKVVEVQKLDGWQTTLNAHARNVVPAASNSTKRKRTDE</sequence>
<evidence type="ECO:0000313" key="1">
    <source>
        <dbReference type="EMBL" id="KIM92309.1"/>
    </source>
</evidence>
<proteinExistence type="predicted"/>
<reference evidence="2" key="2">
    <citation type="submission" date="2015-01" db="EMBL/GenBank/DDBJ databases">
        <title>Evolutionary Origins and Diversification of the Mycorrhizal Mutualists.</title>
        <authorList>
            <consortium name="DOE Joint Genome Institute"/>
            <consortium name="Mycorrhizal Genomics Consortium"/>
            <person name="Kohler A."/>
            <person name="Kuo A."/>
            <person name="Nagy L.G."/>
            <person name="Floudas D."/>
            <person name="Copeland A."/>
            <person name="Barry K.W."/>
            <person name="Cichocki N."/>
            <person name="Veneault-Fourrey C."/>
            <person name="LaButti K."/>
            <person name="Lindquist E.A."/>
            <person name="Lipzen A."/>
            <person name="Lundell T."/>
            <person name="Morin E."/>
            <person name="Murat C."/>
            <person name="Riley R."/>
            <person name="Ohm R."/>
            <person name="Sun H."/>
            <person name="Tunlid A."/>
            <person name="Henrissat B."/>
            <person name="Grigoriev I.V."/>
            <person name="Hibbett D.S."/>
            <person name="Martin F."/>
        </authorList>
    </citation>
    <scope>NUCLEOTIDE SEQUENCE [LARGE SCALE GENOMIC DNA]</scope>
    <source>
        <strain evidence="2">F 1598</strain>
    </source>
</reference>
<organism evidence="1 2">
    <name type="scientific">Piloderma croceum (strain F 1598)</name>
    <dbReference type="NCBI Taxonomy" id="765440"/>
    <lineage>
        <taxon>Eukaryota</taxon>
        <taxon>Fungi</taxon>
        <taxon>Dikarya</taxon>
        <taxon>Basidiomycota</taxon>
        <taxon>Agaricomycotina</taxon>
        <taxon>Agaricomycetes</taxon>
        <taxon>Agaricomycetidae</taxon>
        <taxon>Atheliales</taxon>
        <taxon>Atheliaceae</taxon>
        <taxon>Piloderma</taxon>
    </lineage>
</organism>
<dbReference type="HOGENOM" id="CLU_074625_0_0_1"/>
<protein>
    <submittedName>
        <fullName evidence="1">Uncharacterized protein</fullName>
    </submittedName>
</protein>
<dbReference type="EMBL" id="KN832970">
    <property type="protein sequence ID" value="KIM92309.1"/>
    <property type="molecule type" value="Genomic_DNA"/>
</dbReference>
<keyword evidence="2" id="KW-1185">Reference proteome</keyword>
<gene>
    <name evidence="1" type="ORF">PILCRDRAFT_374</name>
</gene>
<dbReference type="AlphaFoldDB" id="A0A0C3GL52"/>
<dbReference type="OrthoDB" id="3050604at2759"/>
<dbReference type="InParanoid" id="A0A0C3GL52"/>